<dbReference type="Proteomes" id="UP000184476">
    <property type="component" value="Unassembled WGS sequence"/>
</dbReference>
<accession>A0A1M4XVN5</accession>
<dbReference type="RefSeq" id="WP_073154812.1">
    <property type="nucleotide sequence ID" value="NZ_FQVL01000005.1"/>
</dbReference>
<gene>
    <name evidence="3" type="ORF">SAMN05444392_105206</name>
</gene>
<protein>
    <recommendedName>
        <fullName evidence="5">SH3 domain-containing protein</fullName>
    </recommendedName>
</protein>
<feature type="signal peptide" evidence="2">
    <location>
        <begin position="1"/>
        <end position="32"/>
    </location>
</feature>
<name>A0A1M4XVN5_9BACL</name>
<proteinExistence type="predicted"/>
<dbReference type="OrthoDB" id="4305308at2"/>
<evidence type="ECO:0000256" key="1">
    <source>
        <dbReference type="SAM" id="MobiDB-lite"/>
    </source>
</evidence>
<keyword evidence="2" id="KW-0732">Signal</keyword>
<evidence type="ECO:0000256" key="2">
    <source>
        <dbReference type="SAM" id="SignalP"/>
    </source>
</evidence>
<dbReference type="EMBL" id="FQVL01000005">
    <property type="protein sequence ID" value="SHE97485.1"/>
    <property type="molecule type" value="Genomic_DNA"/>
</dbReference>
<feature type="region of interest" description="Disordered" evidence="1">
    <location>
        <begin position="391"/>
        <end position="434"/>
    </location>
</feature>
<dbReference type="AlphaFoldDB" id="A0A1M4XVN5"/>
<sequence>MTQFKRYLTVGLTSLTLALAPFGLSGFNHVSADPNPTKGINFPMMAAATPFKDEGYSQEWHGTDQNVAFQLYCSEAIDGGKGEIGVGVYLQRKEGDDWKDSGGKIQMDCHGIDKLATIDGGNDEKPAFTKEIFDDKLYRLKFDGPNGDKGFKVRYSINQNGQSAPETKKTEETVKFLDDKKTSRNWVSTGKKVKITYTYDITNNPDKNHSVDIILLKDGKEVARNKDLPTTSKEKSADIYFDKNLFVKGVTYSLKFDGSGDTDKNEDKKHQIKYTVAEVEDNVGPIVQDDITFDPTGNSKNWTATKPKANVTITYDYQHEPDGKKPLDVILIKGNEEKGKQQIVPTGRFTTQTFSFDTEPGATYQLKFSGETVNGGDHRIKYQVIEADAAPAPASAPKTDPQQLSPQPEQQPTPGDNPNPNANPDTSKSGQYVQTSTDAGFDLRKEPKIDESAKFNPWVTLKSGTPVTVKCQVPDGDEVSGRFGTTKLWDYVEVLDGDHKGKKGYVSDSYVYTGKNGQIAKTCTPEDTK</sequence>
<evidence type="ECO:0008006" key="5">
    <source>
        <dbReference type="Google" id="ProtNLM"/>
    </source>
</evidence>
<organism evidence="3 4">
    <name type="scientific">Seinonella peptonophila</name>
    <dbReference type="NCBI Taxonomy" id="112248"/>
    <lineage>
        <taxon>Bacteria</taxon>
        <taxon>Bacillati</taxon>
        <taxon>Bacillota</taxon>
        <taxon>Bacilli</taxon>
        <taxon>Bacillales</taxon>
        <taxon>Thermoactinomycetaceae</taxon>
        <taxon>Seinonella</taxon>
    </lineage>
</organism>
<keyword evidence="4" id="KW-1185">Reference proteome</keyword>
<feature type="compositionally biased region" description="Low complexity" evidence="1">
    <location>
        <begin position="391"/>
        <end position="408"/>
    </location>
</feature>
<feature type="chain" id="PRO_5011979431" description="SH3 domain-containing protein" evidence="2">
    <location>
        <begin position="33"/>
        <end position="529"/>
    </location>
</feature>
<reference evidence="3 4" key="1">
    <citation type="submission" date="2016-11" db="EMBL/GenBank/DDBJ databases">
        <authorList>
            <person name="Jaros S."/>
            <person name="Januszkiewicz K."/>
            <person name="Wedrychowicz H."/>
        </authorList>
    </citation>
    <scope>NUCLEOTIDE SEQUENCE [LARGE SCALE GENOMIC DNA]</scope>
    <source>
        <strain evidence="3 4">DSM 44666</strain>
    </source>
</reference>
<evidence type="ECO:0000313" key="4">
    <source>
        <dbReference type="Proteomes" id="UP000184476"/>
    </source>
</evidence>
<evidence type="ECO:0000313" key="3">
    <source>
        <dbReference type="EMBL" id="SHE97485.1"/>
    </source>
</evidence>